<keyword evidence="3" id="KW-1185">Reference proteome</keyword>
<gene>
    <name evidence="2" type="ORF">EXIGLDRAFT_520409</name>
</gene>
<organism evidence="2 3">
    <name type="scientific">Exidia glandulosa HHB12029</name>
    <dbReference type="NCBI Taxonomy" id="1314781"/>
    <lineage>
        <taxon>Eukaryota</taxon>
        <taxon>Fungi</taxon>
        <taxon>Dikarya</taxon>
        <taxon>Basidiomycota</taxon>
        <taxon>Agaricomycotina</taxon>
        <taxon>Agaricomycetes</taxon>
        <taxon>Auriculariales</taxon>
        <taxon>Exidiaceae</taxon>
        <taxon>Exidia</taxon>
    </lineage>
</organism>
<feature type="region of interest" description="Disordered" evidence="1">
    <location>
        <begin position="1"/>
        <end position="32"/>
    </location>
</feature>
<reference evidence="2 3" key="1">
    <citation type="journal article" date="2016" name="Mol. Biol. Evol.">
        <title>Comparative Genomics of Early-Diverging Mushroom-Forming Fungi Provides Insights into the Origins of Lignocellulose Decay Capabilities.</title>
        <authorList>
            <person name="Nagy L.G."/>
            <person name="Riley R."/>
            <person name="Tritt A."/>
            <person name="Adam C."/>
            <person name="Daum C."/>
            <person name="Floudas D."/>
            <person name="Sun H."/>
            <person name="Yadav J.S."/>
            <person name="Pangilinan J."/>
            <person name="Larsson K.H."/>
            <person name="Matsuura K."/>
            <person name="Barry K."/>
            <person name="Labutti K."/>
            <person name="Kuo R."/>
            <person name="Ohm R.A."/>
            <person name="Bhattacharya S.S."/>
            <person name="Shirouzu T."/>
            <person name="Yoshinaga Y."/>
            <person name="Martin F.M."/>
            <person name="Grigoriev I.V."/>
            <person name="Hibbett D.S."/>
        </authorList>
    </citation>
    <scope>NUCLEOTIDE SEQUENCE [LARGE SCALE GENOMIC DNA]</scope>
    <source>
        <strain evidence="2 3">HHB12029</strain>
    </source>
</reference>
<evidence type="ECO:0000256" key="1">
    <source>
        <dbReference type="SAM" id="MobiDB-lite"/>
    </source>
</evidence>
<evidence type="ECO:0000313" key="2">
    <source>
        <dbReference type="EMBL" id="KZV78632.1"/>
    </source>
</evidence>
<protein>
    <submittedName>
        <fullName evidence="2">Uncharacterized protein</fullName>
    </submittedName>
</protein>
<sequence>MSSVPRTGRKFGLGTWSPDESPPTGMQTQAAENEHNNRVTRHTLVNERASVVSRLGARRRRANANAGTARVWTRDMFQLSVSLDVVRTRWCVYGSSCGLMRRDGVLSASRPSWPRKEALEVVQVVEECPSAALWLWVRLCGLCAVGTATSGDESARSGVRNHSECRPRRRLDARREDNILQSSAHV</sequence>
<dbReference type="Proteomes" id="UP000077266">
    <property type="component" value="Unassembled WGS sequence"/>
</dbReference>
<evidence type="ECO:0000313" key="3">
    <source>
        <dbReference type="Proteomes" id="UP000077266"/>
    </source>
</evidence>
<dbReference type="EMBL" id="KV426814">
    <property type="protein sequence ID" value="KZV78632.1"/>
    <property type="molecule type" value="Genomic_DNA"/>
</dbReference>
<dbReference type="InParanoid" id="A0A166N0Z1"/>
<proteinExistence type="predicted"/>
<dbReference type="AlphaFoldDB" id="A0A166N0Z1"/>
<accession>A0A166N0Z1</accession>
<name>A0A166N0Z1_EXIGL</name>